<protein>
    <submittedName>
        <fullName evidence="1">Uncharacterized protein</fullName>
    </submittedName>
</protein>
<sequence length="120" mass="13665">MTDHPSCLSRQDQFPHKAEVLAAINNGAHVRRDSRSAISSSLVGTYQIRLRIAKDLISSEPLTQHHRSVAQDMEFLVNQLNQYPDAPIRVWYIHGESGDRYMLMENEQTEMVMGCLVGRV</sequence>
<proteinExistence type="predicted"/>
<dbReference type="Proteomes" id="UP000663181">
    <property type="component" value="Chromosome"/>
</dbReference>
<dbReference type="EMBL" id="CP064030">
    <property type="protein sequence ID" value="QRN53668.1"/>
    <property type="molecule type" value="Genomic_DNA"/>
</dbReference>
<gene>
    <name evidence="1" type="ORF">ISN74_20090</name>
</gene>
<name>A0ABX7GUD7_9GAMM</name>
<evidence type="ECO:0000313" key="1">
    <source>
        <dbReference type="EMBL" id="QRN53668.1"/>
    </source>
</evidence>
<keyword evidence="2" id="KW-1185">Reference proteome</keyword>
<organism evidence="1 2">
    <name type="scientific">Dyella caseinilytica</name>
    <dbReference type="NCBI Taxonomy" id="1849581"/>
    <lineage>
        <taxon>Bacteria</taxon>
        <taxon>Pseudomonadati</taxon>
        <taxon>Pseudomonadota</taxon>
        <taxon>Gammaproteobacteria</taxon>
        <taxon>Lysobacterales</taxon>
        <taxon>Rhodanobacteraceae</taxon>
        <taxon>Dyella</taxon>
    </lineage>
</organism>
<reference evidence="1 2" key="1">
    <citation type="submission" date="2020-10" db="EMBL/GenBank/DDBJ databases">
        <title>Phylogeny of dyella-like bacteria.</title>
        <authorList>
            <person name="Fu J."/>
        </authorList>
    </citation>
    <scope>NUCLEOTIDE SEQUENCE [LARGE SCALE GENOMIC DNA]</scope>
    <source>
        <strain evidence="1 2">DHOB09</strain>
    </source>
</reference>
<dbReference type="RefSeq" id="WP_188795784.1">
    <property type="nucleotide sequence ID" value="NZ_BMIZ01000001.1"/>
</dbReference>
<evidence type="ECO:0000313" key="2">
    <source>
        <dbReference type="Proteomes" id="UP000663181"/>
    </source>
</evidence>
<accession>A0ABX7GUD7</accession>